<evidence type="ECO:0000313" key="2">
    <source>
        <dbReference type="Proteomes" id="UP000464178"/>
    </source>
</evidence>
<proteinExistence type="predicted"/>
<evidence type="ECO:0000313" key="1">
    <source>
        <dbReference type="EMBL" id="VTR91294.1"/>
    </source>
</evidence>
<reference evidence="1 2" key="1">
    <citation type="submission" date="2019-05" db="EMBL/GenBank/DDBJ databases">
        <authorList>
            <consortium name="Science for Life Laboratories"/>
        </authorList>
    </citation>
    <scope>NUCLEOTIDE SEQUENCE [LARGE SCALE GENOMIC DNA]</scope>
    <source>
        <strain evidence="1">Soil9</strain>
    </source>
</reference>
<dbReference type="EMBL" id="LR593886">
    <property type="protein sequence ID" value="VTR91294.1"/>
    <property type="molecule type" value="Genomic_DNA"/>
</dbReference>
<dbReference type="PANTHER" id="PTHR38567">
    <property type="entry name" value="DUF4291 DOMAIN-CONTAINING PROTEIN"/>
    <property type="match status" value="1"/>
</dbReference>
<name>A0A6P2CUC2_9BACT</name>
<gene>
    <name evidence="1" type="ORF">SOIL9_64200</name>
</gene>
<organism evidence="1 2">
    <name type="scientific">Gemmata massiliana</name>
    <dbReference type="NCBI Taxonomy" id="1210884"/>
    <lineage>
        <taxon>Bacteria</taxon>
        <taxon>Pseudomonadati</taxon>
        <taxon>Planctomycetota</taxon>
        <taxon>Planctomycetia</taxon>
        <taxon>Gemmatales</taxon>
        <taxon>Gemmataceae</taxon>
        <taxon>Gemmata</taxon>
    </lineage>
</organism>
<dbReference type="Pfam" id="PF14124">
    <property type="entry name" value="DUF4291"/>
    <property type="match status" value="1"/>
</dbReference>
<accession>A0A6P2CUC2</accession>
<dbReference type="InterPro" id="IPR025633">
    <property type="entry name" value="DUF4291"/>
</dbReference>
<dbReference type="KEGG" id="gms:SOIL9_64200"/>
<sequence>MPLVYEPYAEQVKVWPRDGRHILAQYDDESIIVYQAYNPTVGRYASAHGHFGAGFSFSRMSWVKPNFLWMMYRCGWGTKENQEVTLALRLRRAFFDSLLESAVPSTWDREQFATSEDWSHAVGRSSVRLQWDPDHHPSGAKLDRRAIQLGLRGPVLRAFATTELLEVIDLTEFVAEQCEVLSSRGTSGIFIPRERVYVPENPSIAKRLRLAIDGNDTTE</sequence>
<dbReference type="PANTHER" id="PTHR38567:SF1">
    <property type="entry name" value="DUF4291 DOMAIN-CONTAINING PROTEIN"/>
    <property type="match status" value="1"/>
</dbReference>
<keyword evidence="2" id="KW-1185">Reference proteome</keyword>
<dbReference type="AlphaFoldDB" id="A0A6P2CUC2"/>
<protein>
    <recommendedName>
        <fullName evidence="3">DUF4291 domain-containing protein</fullName>
    </recommendedName>
</protein>
<evidence type="ECO:0008006" key="3">
    <source>
        <dbReference type="Google" id="ProtNLM"/>
    </source>
</evidence>
<dbReference type="RefSeq" id="WP_162666309.1">
    <property type="nucleotide sequence ID" value="NZ_LR593886.1"/>
</dbReference>
<dbReference type="Proteomes" id="UP000464178">
    <property type="component" value="Chromosome"/>
</dbReference>